<proteinExistence type="predicted"/>
<name>Q0AUP9_SYNWW</name>
<dbReference type="OrthoDB" id="423960at2"/>
<organism evidence="1 2">
    <name type="scientific">Syntrophomonas wolfei subsp. wolfei (strain DSM 2245B / Goettingen)</name>
    <dbReference type="NCBI Taxonomy" id="335541"/>
    <lineage>
        <taxon>Bacteria</taxon>
        <taxon>Bacillati</taxon>
        <taxon>Bacillota</taxon>
        <taxon>Clostridia</taxon>
        <taxon>Eubacteriales</taxon>
        <taxon>Syntrophomonadaceae</taxon>
        <taxon>Syntrophomonas</taxon>
    </lineage>
</organism>
<accession>Q0AUP9</accession>
<evidence type="ECO:0000313" key="2">
    <source>
        <dbReference type="Proteomes" id="UP000001968"/>
    </source>
</evidence>
<dbReference type="EMBL" id="CP000448">
    <property type="protein sequence ID" value="ABI69555.1"/>
    <property type="molecule type" value="Genomic_DNA"/>
</dbReference>
<evidence type="ECO:0000313" key="1">
    <source>
        <dbReference type="EMBL" id="ABI69555.1"/>
    </source>
</evidence>
<gene>
    <name evidence="1" type="ordered locus">Swol_2264</name>
</gene>
<dbReference type="Proteomes" id="UP000001968">
    <property type="component" value="Chromosome"/>
</dbReference>
<keyword evidence="2" id="KW-1185">Reference proteome</keyword>
<sequence length="268" mass="30027">MKLQERLKEQVVSITPENSSIIPLVSIEPEQSNDTVPSFAISLPEAKQRLELLQEFVKEMMIPGQDYGIVPGVSKPSLFKPGAEKLTDIFGFSKQVEILNRTENWENGLFNYEVKVSLINKRNQLIEAEGIGCCNSKEKRYRSQDPYNTVNTVLKMAKKRALIDAVLSATRSSGLFTQDVEDLDISESWVRSPQPQATKTVRGVKPDSLSVANITQPQLRKVQALAEAIGMTPHQLQALIQDMFRVNHTTRLSKNQASALIQHLLSLQ</sequence>
<dbReference type="HOGENOM" id="CLU_069329_1_0_9"/>
<protein>
    <submittedName>
        <fullName evidence="1">Uncharacterized protein</fullName>
    </submittedName>
</protein>
<reference evidence="2" key="1">
    <citation type="journal article" date="2010" name="Environ. Microbiol.">
        <title>The genome of Syntrophomonas wolfei: new insights into syntrophic metabolism and biohydrogen production.</title>
        <authorList>
            <person name="Sieber J.R."/>
            <person name="Sims D.R."/>
            <person name="Han C."/>
            <person name="Kim E."/>
            <person name="Lykidis A."/>
            <person name="Lapidus A.L."/>
            <person name="McDonnald E."/>
            <person name="Rohlin L."/>
            <person name="Culley D.E."/>
            <person name="Gunsalus R."/>
            <person name="McInerney M.J."/>
        </authorList>
    </citation>
    <scope>NUCLEOTIDE SEQUENCE [LARGE SCALE GENOMIC DNA]</scope>
    <source>
        <strain evidence="2">DSM 2245B / Goettingen</strain>
    </source>
</reference>
<dbReference type="RefSeq" id="WP_011641639.1">
    <property type="nucleotide sequence ID" value="NC_008346.1"/>
</dbReference>
<dbReference type="AlphaFoldDB" id="Q0AUP9"/>
<dbReference type="eggNOG" id="ENOG502Z9J6">
    <property type="taxonomic scope" value="Bacteria"/>
</dbReference>
<dbReference type="STRING" id="335541.Swol_2264"/>
<dbReference type="KEGG" id="swo:Swol_2264"/>